<dbReference type="SUPFAM" id="SSF109604">
    <property type="entry name" value="HD-domain/PDEase-like"/>
    <property type="match status" value="1"/>
</dbReference>
<dbReference type="Pfam" id="PF01966">
    <property type="entry name" value="HD"/>
    <property type="match status" value="1"/>
</dbReference>
<dbReference type="AlphaFoldDB" id="I3UNI7"/>
<evidence type="ECO:0000313" key="2">
    <source>
        <dbReference type="EMBL" id="AFK67058.1"/>
    </source>
</evidence>
<name>I3UNI7_PSEPU</name>
<feature type="domain" description="HD/PDEase" evidence="1">
    <location>
        <begin position="95"/>
        <end position="212"/>
    </location>
</feature>
<dbReference type="InterPro" id="IPR006674">
    <property type="entry name" value="HD_domain"/>
</dbReference>
<dbReference type="PANTHER" id="PTHR33594">
    <property type="entry name" value="SUPERFAMILY HYDROLASE, PUTATIVE (AFU_ORTHOLOGUE AFUA_1G03035)-RELATED"/>
    <property type="match status" value="1"/>
</dbReference>
<gene>
    <name evidence="2" type="ORF">YSA_00522</name>
</gene>
<dbReference type="EMBL" id="CP003588">
    <property type="protein sequence ID" value="AFK67058.1"/>
    <property type="molecule type" value="Genomic_DNA"/>
</dbReference>
<dbReference type="KEGG" id="ppi:YSA_00522"/>
<dbReference type="GO" id="GO:0016787">
    <property type="term" value="F:hydrolase activity"/>
    <property type="evidence" value="ECO:0007669"/>
    <property type="project" value="UniProtKB-KW"/>
</dbReference>
<sequence>MLLTEILSSKVLIGLRIYFGSNILIAAQGCSCQCCSGFETDMQALGTCPGSVRTAPVTPRIHWKWNLPKMTRQAFAPYQSLATDLLKYLPSDQRDGSHDLAHIQRVWVNAHRIQRVEGGDLEILLAATVLHDCVAVEKHSPLRGQASTLSANKAASVLAEMGWPSVRVEQVVHAIKTHSYSAGFEPLTREACILQDSDRLDAIGAVGIARCFYVAGRMGSALYDVENPFAQQRAYQDGAYAIEHFQTKLLKLASGFKTQEGARLAAERHARLETFLTQFMDEITGAG</sequence>
<proteinExistence type="predicted"/>
<reference evidence="2 3" key="1">
    <citation type="journal article" date="2012" name="J. Bacteriol.">
        <title>Complete Genome Sequence of the Naphthalene-Degrading Pseudomonas putida Strain ND6.</title>
        <authorList>
            <person name="Li S."/>
            <person name="Zhao H."/>
            <person name="Li Y."/>
            <person name="Niu S."/>
            <person name="Cai B."/>
        </authorList>
    </citation>
    <scope>NUCLEOTIDE SEQUENCE [LARGE SCALE GENOMIC DNA]</scope>
    <source>
        <strain evidence="2 3">ND6</strain>
    </source>
</reference>
<protein>
    <submittedName>
        <fullName evidence="2">Metal dependent phosphohydrolase</fullName>
    </submittedName>
</protein>
<dbReference type="PANTHER" id="PTHR33594:SF1">
    <property type="entry name" value="HD_PDEASE DOMAIN-CONTAINING PROTEIN"/>
    <property type="match status" value="1"/>
</dbReference>
<keyword evidence="2" id="KW-0378">Hydrolase</keyword>
<accession>I3UNI7</accession>
<dbReference type="Proteomes" id="UP000005268">
    <property type="component" value="Chromosome"/>
</dbReference>
<organism evidence="2 3">
    <name type="scientific">Pseudomonas putida ND6</name>
    <dbReference type="NCBI Taxonomy" id="231023"/>
    <lineage>
        <taxon>Bacteria</taxon>
        <taxon>Pseudomonadati</taxon>
        <taxon>Pseudomonadota</taxon>
        <taxon>Gammaproteobacteria</taxon>
        <taxon>Pseudomonadales</taxon>
        <taxon>Pseudomonadaceae</taxon>
        <taxon>Pseudomonas</taxon>
    </lineage>
</organism>
<dbReference type="InterPro" id="IPR003607">
    <property type="entry name" value="HD/PDEase_dom"/>
</dbReference>
<dbReference type="PATRIC" id="fig|231023.4.peg.249"/>
<evidence type="ECO:0000313" key="3">
    <source>
        <dbReference type="Proteomes" id="UP000005268"/>
    </source>
</evidence>
<dbReference type="HOGENOM" id="CLU_036524_3_0_6"/>
<dbReference type="Gene3D" id="1.10.3210.50">
    <property type="match status" value="1"/>
</dbReference>
<evidence type="ECO:0000259" key="1">
    <source>
        <dbReference type="SMART" id="SM00471"/>
    </source>
</evidence>
<dbReference type="SMART" id="SM00471">
    <property type="entry name" value="HDc"/>
    <property type="match status" value="1"/>
</dbReference>